<proteinExistence type="predicted"/>
<gene>
    <name evidence="1" type="ORF">A2482_05060</name>
</gene>
<evidence type="ECO:0000313" key="1">
    <source>
        <dbReference type="EMBL" id="OGF37470.1"/>
    </source>
</evidence>
<dbReference type="AlphaFoldDB" id="A0A1F5TEX1"/>
<dbReference type="Proteomes" id="UP000178656">
    <property type="component" value="Unassembled WGS sequence"/>
</dbReference>
<protein>
    <recommendedName>
        <fullName evidence="3">HTH arsR-type domain-containing protein</fullName>
    </recommendedName>
</protein>
<comment type="caution">
    <text evidence="1">The sequence shown here is derived from an EMBL/GenBank/DDBJ whole genome shotgun (WGS) entry which is preliminary data.</text>
</comment>
<accession>A0A1F5TEX1</accession>
<organism evidence="1 2">
    <name type="scientific">Candidatus Falkowbacteria bacterium RIFOXYC2_FULL_48_21</name>
    <dbReference type="NCBI Taxonomy" id="1798005"/>
    <lineage>
        <taxon>Bacteria</taxon>
        <taxon>Candidatus Falkowiibacteriota</taxon>
    </lineage>
</organism>
<sequence length="205" mass="23941">MFEQLFGSKTRVKLIRVFLDNPGKRFFVRELTRLTDSLINSVRREMDNLLELKLIIAEPVSPVVAKKGLNTKKFYYLNEKNLFLPDLNSLFAKGKILLEKHLVEKICKLGQVKYLSFGGSFVDDAASTTDVFIVGQLDQAKVKEGMRKFEEDAGRSIRYTILDENEYRLRRDIGDRFLDDILSNPRYVVVVDHLERRKRKTDQYE</sequence>
<reference evidence="1 2" key="1">
    <citation type="journal article" date="2016" name="Nat. Commun.">
        <title>Thousands of microbial genomes shed light on interconnected biogeochemical processes in an aquifer system.</title>
        <authorList>
            <person name="Anantharaman K."/>
            <person name="Brown C.T."/>
            <person name="Hug L.A."/>
            <person name="Sharon I."/>
            <person name="Castelle C.J."/>
            <person name="Probst A.J."/>
            <person name="Thomas B.C."/>
            <person name="Singh A."/>
            <person name="Wilkins M.J."/>
            <person name="Karaoz U."/>
            <person name="Brodie E.L."/>
            <person name="Williams K.H."/>
            <person name="Hubbard S.S."/>
            <person name="Banfield J.F."/>
        </authorList>
    </citation>
    <scope>NUCLEOTIDE SEQUENCE [LARGE SCALE GENOMIC DNA]</scope>
</reference>
<evidence type="ECO:0008006" key="3">
    <source>
        <dbReference type="Google" id="ProtNLM"/>
    </source>
</evidence>
<name>A0A1F5TEX1_9BACT</name>
<evidence type="ECO:0000313" key="2">
    <source>
        <dbReference type="Proteomes" id="UP000178656"/>
    </source>
</evidence>
<dbReference type="EMBL" id="MFGM01000021">
    <property type="protein sequence ID" value="OGF37470.1"/>
    <property type="molecule type" value="Genomic_DNA"/>
</dbReference>